<dbReference type="InterPro" id="IPR001279">
    <property type="entry name" value="Metallo-B-lactamas"/>
</dbReference>
<reference evidence="3 4" key="1">
    <citation type="submission" date="2019-11" db="EMBL/GenBank/DDBJ databases">
        <authorList>
            <person name="He Y."/>
        </authorList>
    </citation>
    <scope>NUCLEOTIDE SEQUENCE [LARGE SCALE GENOMIC DNA]</scope>
    <source>
        <strain evidence="3 4">SCSIO 58843</strain>
    </source>
</reference>
<dbReference type="SUPFAM" id="SSF56281">
    <property type="entry name" value="Metallo-hydrolase/oxidoreductase"/>
    <property type="match status" value="1"/>
</dbReference>
<feature type="region of interest" description="Disordered" evidence="1">
    <location>
        <begin position="1"/>
        <end position="32"/>
    </location>
</feature>
<dbReference type="GO" id="GO:0016787">
    <property type="term" value="F:hydrolase activity"/>
    <property type="evidence" value="ECO:0007669"/>
    <property type="project" value="UniProtKB-KW"/>
</dbReference>
<feature type="domain" description="Metallo-beta-lactamase" evidence="2">
    <location>
        <begin position="54"/>
        <end position="315"/>
    </location>
</feature>
<gene>
    <name evidence="3" type="ORF">GH723_00590</name>
</gene>
<dbReference type="Gene3D" id="3.60.15.10">
    <property type="entry name" value="Ribonuclease Z/Hydroxyacylglutathione hydrolase-like"/>
    <property type="match status" value="1"/>
</dbReference>
<protein>
    <submittedName>
        <fullName evidence="3">MBL fold metallo-hydrolase</fullName>
    </submittedName>
</protein>
<evidence type="ECO:0000313" key="4">
    <source>
        <dbReference type="Proteomes" id="UP000334019"/>
    </source>
</evidence>
<organism evidence="3 4">
    <name type="scientific">Actinomarinicola tropica</name>
    <dbReference type="NCBI Taxonomy" id="2789776"/>
    <lineage>
        <taxon>Bacteria</taxon>
        <taxon>Bacillati</taxon>
        <taxon>Actinomycetota</taxon>
        <taxon>Acidimicrobiia</taxon>
        <taxon>Acidimicrobiales</taxon>
        <taxon>Iamiaceae</taxon>
        <taxon>Actinomarinicola</taxon>
    </lineage>
</organism>
<dbReference type="AlphaFoldDB" id="A0A5Q2RHD3"/>
<keyword evidence="4" id="KW-1185">Reference proteome</keyword>
<dbReference type="KEGG" id="atq:GH723_00590"/>
<evidence type="ECO:0000256" key="1">
    <source>
        <dbReference type="SAM" id="MobiDB-lite"/>
    </source>
</evidence>
<dbReference type="PANTHER" id="PTHR23131:SF4">
    <property type="entry name" value="METALLO-BETA-LACTAMASE SUPERFAMILY POTEIN"/>
    <property type="match status" value="1"/>
</dbReference>
<dbReference type="EMBL" id="CP045851">
    <property type="protein sequence ID" value="QGG93726.1"/>
    <property type="molecule type" value="Genomic_DNA"/>
</dbReference>
<dbReference type="RefSeq" id="WP_153757832.1">
    <property type="nucleotide sequence ID" value="NZ_CP045851.1"/>
</dbReference>
<dbReference type="InterPro" id="IPR036866">
    <property type="entry name" value="RibonucZ/Hydroxyglut_hydro"/>
</dbReference>
<name>A0A5Q2RHD3_9ACTN</name>
<dbReference type="SMART" id="SM00849">
    <property type="entry name" value="Lactamase_B"/>
    <property type="match status" value="1"/>
</dbReference>
<evidence type="ECO:0000313" key="3">
    <source>
        <dbReference type="EMBL" id="QGG93726.1"/>
    </source>
</evidence>
<dbReference type="PANTHER" id="PTHR23131">
    <property type="entry name" value="ENDORIBONUCLEASE LACTB2"/>
    <property type="match status" value="1"/>
</dbReference>
<dbReference type="Pfam" id="PF00753">
    <property type="entry name" value="Lactamase_B"/>
    <property type="match status" value="1"/>
</dbReference>
<dbReference type="Proteomes" id="UP000334019">
    <property type="component" value="Chromosome"/>
</dbReference>
<keyword evidence="3" id="KW-0378">Hydrolase</keyword>
<proteinExistence type="predicted"/>
<dbReference type="InterPro" id="IPR050662">
    <property type="entry name" value="Sec-metab_biosynth-thioest"/>
</dbReference>
<accession>A0A5Q2RHD3</accession>
<feature type="region of interest" description="Disordered" evidence="1">
    <location>
        <begin position="156"/>
        <end position="207"/>
    </location>
</feature>
<evidence type="ECO:0000259" key="2">
    <source>
        <dbReference type="SMART" id="SM00849"/>
    </source>
</evidence>
<feature type="compositionally biased region" description="Basic and acidic residues" evidence="1">
    <location>
        <begin position="1"/>
        <end position="12"/>
    </location>
</feature>
<sequence>MRGEQDPHEQGHSHAHGPSAGLREERRPPQPDAVEVAPGVLRLQLEISLPGLGHVNCYAMTDEKGITLVDPGLPGPTALRDLTRRLRRADLPIERVHTVVVTHSHPDHFGQAGVLRERHGARVITHRNFRTWFDPDEEPEEISTDDIGAEPIATNARVATSEESAGRGGGGRGPWSGNMPWGTTTSADHAASRGRRRGGGPGRPPLRRRLQYMLMKRSGGLLGMVPRPTDRVEDADHLELGGRRWVAMHTPGHTNDHLCLFDPDAGVLISGDHVLPTITPHISGTGVIVDPLAEFFRSLERVGELDGVRTVLPAHGLEFHDLAGRAEAITRHHQERLQLLRDASADLGWATVPQYSTYLFQERSYGQMADSETYAHLEHLRLTGEAEVRDDGPELLYKVG</sequence>